<dbReference type="PANTHER" id="PTHR13522">
    <property type="entry name" value="U6 SNRNA PHOSPHODIESTERASE 1"/>
    <property type="match status" value="1"/>
</dbReference>
<keyword evidence="2" id="KW-0378">Hydrolase</keyword>
<keyword evidence="9" id="KW-1185">Reference proteome</keyword>
<evidence type="ECO:0000313" key="9">
    <source>
        <dbReference type="Proteomes" id="UP000192927"/>
    </source>
</evidence>
<dbReference type="InterPro" id="IPR027521">
    <property type="entry name" value="Usb1"/>
</dbReference>
<evidence type="ECO:0000256" key="4">
    <source>
        <dbReference type="ARBA" id="ARBA00023242"/>
    </source>
</evidence>
<feature type="region of interest" description="Disordered" evidence="7">
    <location>
        <begin position="1"/>
        <end position="40"/>
    </location>
</feature>
<evidence type="ECO:0000256" key="2">
    <source>
        <dbReference type="ARBA" id="ARBA00022801"/>
    </source>
</evidence>
<dbReference type="GO" id="GO:0016829">
    <property type="term" value="F:lyase activity"/>
    <property type="evidence" value="ECO:0007669"/>
    <property type="project" value="UniProtKB-KW"/>
</dbReference>
<dbReference type="GO" id="GO:0034477">
    <property type="term" value="P:U6 snRNA 3'-end processing"/>
    <property type="evidence" value="ECO:0007669"/>
    <property type="project" value="InterPro"/>
</dbReference>
<keyword evidence="3" id="KW-0456">Lyase</keyword>
<dbReference type="Proteomes" id="UP000192927">
    <property type="component" value="Unassembled WGS sequence"/>
</dbReference>
<dbReference type="AlphaFoldDB" id="A0A1W5D7N1"/>
<keyword evidence="1" id="KW-0540">Nuclease</keyword>
<evidence type="ECO:0000256" key="1">
    <source>
        <dbReference type="ARBA" id="ARBA00022722"/>
    </source>
</evidence>
<keyword evidence="4" id="KW-0539">Nucleus</keyword>
<evidence type="ECO:0000256" key="5">
    <source>
        <dbReference type="ARBA" id="ARBA00029543"/>
    </source>
</evidence>
<evidence type="ECO:0000256" key="7">
    <source>
        <dbReference type="SAM" id="MobiDB-lite"/>
    </source>
</evidence>
<reference evidence="9" key="1">
    <citation type="submission" date="2017-03" db="EMBL/GenBank/DDBJ databases">
        <authorList>
            <person name="Sharma R."/>
            <person name="Thines M."/>
        </authorList>
    </citation>
    <scope>NUCLEOTIDE SEQUENCE [LARGE SCALE GENOMIC DNA]</scope>
</reference>
<dbReference type="GO" id="GO:0000175">
    <property type="term" value="F:3'-5'-RNA exonuclease activity"/>
    <property type="evidence" value="ECO:0007669"/>
    <property type="project" value="TreeGrafter"/>
</dbReference>
<feature type="region of interest" description="Disordered" evidence="7">
    <location>
        <begin position="60"/>
        <end position="90"/>
    </location>
</feature>
<organism evidence="8 9">
    <name type="scientific">Lasallia pustulata</name>
    <dbReference type="NCBI Taxonomy" id="136370"/>
    <lineage>
        <taxon>Eukaryota</taxon>
        <taxon>Fungi</taxon>
        <taxon>Dikarya</taxon>
        <taxon>Ascomycota</taxon>
        <taxon>Pezizomycotina</taxon>
        <taxon>Lecanoromycetes</taxon>
        <taxon>OSLEUM clade</taxon>
        <taxon>Umbilicariomycetidae</taxon>
        <taxon>Umbilicariales</taxon>
        <taxon>Umbilicariaceae</taxon>
        <taxon>Lasallia</taxon>
    </lineage>
</organism>
<dbReference type="GO" id="GO:0005634">
    <property type="term" value="C:nucleus"/>
    <property type="evidence" value="ECO:0007669"/>
    <property type="project" value="TreeGrafter"/>
</dbReference>
<accession>A0A1W5D7N1</accession>
<proteinExistence type="predicted"/>
<evidence type="ECO:0000313" key="8">
    <source>
        <dbReference type="EMBL" id="SLM39147.1"/>
    </source>
</evidence>
<sequence length="90" mass="9855">MKSALVNYSDSDSDDSKDHALPACPGRNLKRKRDGLDNAVSGLPPLPATFHDLYASTARVSSQDDPSMHAGRQRVLPHVEGSWPTHVYLE</sequence>
<protein>
    <recommendedName>
        <fullName evidence="5">U6 snRNA phosphodiesterase 1</fullName>
    </recommendedName>
    <alternativeName>
        <fullName evidence="6">3'-5' RNA exonuclease USB1</fullName>
    </alternativeName>
</protein>
<dbReference type="PANTHER" id="PTHR13522:SF3">
    <property type="entry name" value="U6 SNRNA PHOSPHODIESTERASE 1"/>
    <property type="match status" value="1"/>
</dbReference>
<name>A0A1W5D7N1_9LECA</name>
<evidence type="ECO:0000256" key="6">
    <source>
        <dbReference type="ARBA" id="ARBA00030030"/>
    </source>
</evidence>
<dbReference type="EMBL" id="FWEW01003467">
    <property type="protein sequence ID" value="SLM39147.1"/>
    <property type="molecule type" value="Genomic_DNA"/>
</dbReference>
<evidence type="ECO:0000256" key="3">
    <source>
        <dbReference type="ARBA" id="ARBA00023239"/>
    </source>
</evidence>
<dbReference type="Pfam" id="PF09749">
    <property type="entry name" value="HVSL"/>
    <property type="match status" value="1"/>
</dbReference>